<dbReference type="Pfam" id="PF00550">
    <property type="entry name" value="PP-binding"/>
    <property type="match status" value="2"/>
</dbReference>
<dbReference type="SMART" id="SM00827">
    <property type="entry name" value="PKS_AT"/>
    <property type="match status" value="1"/>
</dbReference>
<dbReference type="PROSITE" id="PS00606">
    <property type="entry name" value="KS3_1"/>
    <property type="match status" value="1"/>
</dbReference>
<dbReference type="PROSITE" id="PS50075">
    <property type="entry name" value="CARRIER"/>
    <property type="match status" value="2"/>
</dbReference>
<dbReference type="InterPro" id="IPR020841">
    <property type="entry name" value="PKS_Beta-ketoAc_synthase_dom"/>
</dbReference>
<dbReference type="Pfam" id="PF02801">
    <property type="entry name" value="Ketoacyl-synt_C"/>
    <property type="match status" value="1"/>
</dbReference>
<dbReference type="Pfam" id="PF13193">
    <property type="entry name" value="AMP-binding_C"/>
    <property type="match status" value="1"/>
</dbReference>
<comment type="caution">
    <text evidence="6">The sequence shown here is derived from an EMBL/GenBank/DDBJ whole genome shotgun (WGS) entry which is preliminary data.</text>
</comment>
<feature type="domain" description="Carrier" evidence="4">
    <location>
        <begin position="1501"/>
        <end position="1579"/>
    </location>
</feature>
<organism evidence="6 7">
    <name type="scientific">Albibacterium profundi</name>
    <dbReference type="NCBI Taxonomy" id="3134906"/>
    <lineage>
        <taxon>Bacteria</taxon>
        <taxon>Pseudomonadati</taxon>
        <taxon>Bacteroidota</taxon>
        <taxon>Sphingobacteriia</taxon>
        <taxon>Sphingobacteriales</taxon>
        <taxon>Sphingobacteriaceae</taxon>
        <taxon>Albibacterium</taxon>
    </lineage>
</organism>
<dbReference type="InterPro" id="IPR036736">
    <property type="entry name" value="ACP-like_sf"/>
</dbReference>
<dbReference type="PROSITE" id="PS00455">
    <property type="entry name" value="AMP_BINDING"/>
    <property type="match status" value="1"/>
</dbReference>
<dbReference type="Pfam" id="PF00501">
    <property type="entry name" value="AMP-binding"/>
    <property type="match status" value="1"/>
</dbReference>
<evidence type="ECO:0000259" key="5">
    <source>
        <dbReference type="PROSITE" id="PS52004"/>
    </source>
</evidence>
<dbReference type="InterPro" id="IPR010071">
    <property type="entry name" value="AA_adenyl_dom"/>
</dbReference>
<dbReference type="EMBL" id="JBBVGT010000002">
    <property type="protein sequence ID" value="MFB5944679.1"/>
    <property type="molecule type" value="Genomic_DNA"/>
</dbReference>
<protein>
    <submittedName>
        <fullName evidence="6">Amino acid adenylation domain-containing protein</fullName>
    </submittedName>
</protein>
<dbReference type="SUPFAM" id="SSF55048">
    <property type="entry name" value="Probable ACP-binding domain of malonyl-CoA ACP transacylase"/>
    <property type="match status" value="1"/>
</dbReference>
<dbReference type="InterPro" id="IPR032821">
    <property type="entry name" value="PKS_assoc"/>
</dbReference>
<dbReference type="InterPro" id="IPR045851">
    <property type="entry name" value="AMP-bd_C_sf"/>
</dbReference>
<evidence type="ECO:0000256" key="2">
    <source>
        <dbReference type="ARBA" id="ARBA00022553"/>
    </source>
</evidence>
<evidence type="ECO:0000256" key="1">
    <source>
        <dbReference type="ARBA" id="ARBA00022450"/>
    </source>
</evidence>
<dbReference type="SMART" id="SM01294">
    <property type="entry name" value="PKS_PP_betabranch"/>
    <property type="match status" value="1"/>
</dbReference>
<dbReference type="Gene3D" id="3.30.70.3290">
    <property type="match status" value="1"/>
</dbReference>
<dbReference type="Gene3D" id="3.40.47.10">
    <property type="match status" value="1"/>
</dbReference>
<feature type="domain" description="Ketosynthase family 3 (KS3)" evidence="5">
    <location>
        <begin position="601"/>
        <end position="1026"/>
    </location>
</feature>
<dbReference type="Pfam" id="PF00698">
    <property type="entry name" value="Acyl_transf_1"/>
    <property type="match status" value="1"/>
</dbReference>
<evidence type="ECO:0000313" key="7">
    <source>
        <dbReference type="Proteomes" id="UP001580928"/>
    </source>
</evidence>
<keyword evidence="1" id="KW-0596">Phosphopantetheine</keyword>
<dbReference type="Gene3D" id="1.10.1200.10">
    <property type="entry name" value="ACP-like"/>
    <property type="match status" value="2"/>
</dbReference>
<dbReference type="PROSITE" id="PS00012">
    <property type="entry name" value="PHOSPHOPANTETHEINE"/>
    <property type="match status" value="1"/>
</dbReference>
<dbReference type="InterPro" id="IPR001227">
    <property type="entry name" value="Ac_transferase_dom_sf"/>
</dbReference>
<dbReference type="InterPro" id="IPR009081">
    <property type="entry name" value="PP-bd_ACP"/>
</dbReference>
<accession>A0ABV5CAW2</accession>
<dbReference type="SUPFAM" id="SSF52151">
    <property type="entry name" value="FabD/lysophospholipase-like"/>
    <property type="match status" value="1"/>
</dbReference>
<dbReference type="PROSITE" id="PS52004">
    <property type="entry name" value="KS3_2"/>
    <property type="match status" value="1"/>
</dbReference>
<dbReference type="NCBIfam" id="TIGR01733">
    <property type="entry name" value="AA-adenyl-dom"/>
    <property type="match status" value="1"/>
</dbReference>
<dbReference type="PANTHER" id="PTHR43775">
    <property type="entry name" value="FATTY ACID SYNTHASE"/>
    <property type="match status" value="1"/>
</dbReference>
<dbReference type="InterPro" id="IPR014030">
    <property type="entry name" value="Ketoacyl_synth_N"/>
</dbReference>
<dbReference type="InterPro" id="IPR020459">
    <property type="entry name" value="AMP-binding"/>
</dbReference>
<dbReference type="SUPFAM" id="SSF53901">
    <property type="entry name" value="Thiolase-like"/>
    <property type="match status" value="1"/>
</dbReference>
<proteinExistence type="predicted"/>
<dbReference type="RefSeq" id="WP_375556242.1">
    <property type="nucleotide sequence ID" value="NZ_JBBVGT010000002.1"/>
</dbReference>
<dbReference type="InterPro" id="IPR050091">
    <property type="entry name" value="PKS_NRPS_Biosynth_Enz"/>
</dbReference>
<dbReference type="Gene3D" id="3.30.300.30">
    <property type="match status" value="1"/>
</dbReference>
<evidence type="ECO:0000256" key="3">
    <source>
        <dbReference type="ARBA" id="ARBA00022679"/>
    </source>
</evidence>
<dbReference type="SUPFAM" id="SSF56801">
    <property type="entry name" value="Acetyl-CoA synthetase-like"/>
    <property type="match status" value="1"/>
</dbReference>
<dbReference type="InterPro" id="IPR020845">
    <property type="entry name" value="AMP-binding_CS"/>
</dbReference>
<dbReference type="SUPFAM" id="SSF47336">
    <property type="entry name" value="ACP-like"/>
    <property type="match status" value="2"/>
</dbReference>
<dbReference type="Pfam" id="PF00109">
    <property type="entry name" value="ketoacyl-synt"/>
    <property type="match status" value="1"/>
</dbReference>
<reference evidence="6 7" key="1">
    <citation type="submission" date="2024-04" db="EMBL/GenBank/DDBJ databases">
        <title>Albibacterium profundi sp. nov., isolated from sediment of the Challenger Deep of Mariana Trench.</title>
        <authorList>
            <person name="Wang Y."/>
        </authorList>
    </citation>
    <scope>NUCLEOTIDE SEQUENCE [LARGE SCALE GENOMIC DNA]</scope>
    <source>
        <strain evidence="6 7">RHL897</strain>
    </source>
</reference>
<evidence type="ECO:0000313" key="6">
    <source>
        <dbReference type="EMBL" id="MFB5944679.1"/>
    </source>
</evidence>
<gene>
    <name evidence="6" type="ORF">WKR92_02415</name>
</gene>
<keyword evidence="7" id="KW-1185">Reference proteome</keyword>
<dbReference type="Gene3D" id="2.30.38.10">
    <property type="entry name" value="Luciferase, Domain 3"/>
    <property type="match status" value="1"/>
</dbReference>
<dbReference type="InterPro" id="IPR018201">
    <property type="entry name" value="Ketoacyl_synth_AS"/>
</dbReference>
<dbReference type="PANTHER" id="PTHR43775:SF51">
    <property type="entry name" value="INACTIVE PHENOLPHTHIOCEROL SYNTHESIS POLYKETIDE SYNTHASE TYPE I PKS1-RELATED"/>
    <property type="match status" value="1"/>
</dbReference>
<dbReference type="InterPro" id="IPR016039">
    <property type="entry name" value="Thiolase-like"/>
</dbReference>
<sequence>MNKDFFSIPSTSILAKIDAHLYDSPDRTAISFDNQEVSFYKLITESNQLAQYLISQGVGKGDIVALCLDRSPNLIVLMLAVLKAGAAYLPLDPTYPKDRIEFMVEDSGAKSLITQTRLENKFDILVPKLLQEDIWLELSRYEPTQHYDIEASDLAYILYTSGTTGKPKGVQIEHGSLANFLLSMQQRPGISNDDILLATTTISFDIAGLEIFLPLISGAKLVFCTTEESRDGFALLKLLKKHHVTMMQATPATWRMLLNSGWKEKLPIKILCGGEVLSQKLAKQLLALSNELWNMYGPTETTIWSSIQQITDGSDITIGKPIQATQFYIVDENLTILEPGSIGEIAIAGAGVARGYLNREKLNDEKFILLDLGNNPERVYLTGDLGYLNENQEFICLGRKDDQVKINGHRIELQEIETTLNQLETIKESLVISKKNADETQSLVAYIIEKPNFNKQEAIQHLQNTLPDYMVPLVFISLTSFPLTANGKVDKKQLPELSETRRLDGVYVPPNSNTELLLQSIWSDILCLKQQIISIDHNFFELGGTSLLAHQLVQYLGQHNIDVFPTHVYQYPTIEQLSAFINGTEKESDETNFTEHPADEDDDIAVIGMAVRFPDASTIEEFWENLKTGKESISFFSDDELDESLSADLVNRPNYVKARGILNDIDKFDSAFFGMNPKSAEIMDPQQRIFLELAWETLENAGYAKDLQKPQSIGVFAGCSHNSYYTKNVLQYPELIEQMGEFHVLTLNDKDYLTSRAAFSFNLRGPAVTIQSACSTSLLAIAQAVDSIRKGQCTMALAGGIAINPPVKSGHLYQEGAIFSKDGHCRPFDAQASGTLFSDGGGLVMLKRKSQALKDGDHIYACIKGIGTSNDGNNKGSFTAPSAEGQADAIKMALKDGEVSPTSIGYIEAHGTATPLGDPIEIEGLKLAFGEVHEKQYCHIGSVKGNFGHLTVAAGVAGFIKTCLSLYYQEIPASIHYNSPNPIINFQDSPFIVANEHKAWNTPQIRRAGVSSFGIGGTNVHVVLEENVPNKEEKDAIASSPFHLINWSAKTETSCILYQDKLRSFLIEKPNLNIDNLSRTLQLHKDNLSYRRYTVASNREMLISDLENQSKSKAKWARTVKTLAFVFPGQGAQYINMGKEIYECEPVFREEIDRCAEILNDIIDKDIRRILFPASVDYNAEDNLTNTLYTQLTLFVVEYALAKLWISWGVKPNILVGHSVGEFVAAHLSGIFSLKDALYLIALRGEFMLQLPEGSMLAVRTKDINEILPSDLDIAAINSPDVAIVSGSADSIKQLANKLTSKNISSKLLAANKAFHSRMVDPIIDPFQKAVQSISLNTPKTPIISTVTGTWLTDSEALSPSYWASHLRSTVNFAAAIHLLKQESFALAIEVGPKNTLTNLIRQQIADSDLKTYASLASSSLGDYYAILDCVGSIWSEGYALDWQKFNALRPTARVTTPTYAFDRQSYWLDAKSPKVEVIHDDHYKTLERRNVEIARNTVISSSNSIVIEIRNIIEDISGLYLDNISDECSFIEMGLDSLLLTQLASTLQRQFQVSINFRKLNEELFNIEILAAHINKQKENNHEPYAISTK</sequence>
<dbReference type="Pfam" id="PF16197">
    <property type="entry name" value="KAsynt_C_assoc"/>
    <property type="match status" value="1"/>
</dbReference>
<dbReference type="Gene3D" id="3.30.70.250">
    <property type="entry name" value="Malonyl-CoA ACP transacylase, ACP-binding"/>
    <property type="match status" value="1"/>
</dbReference>
<dbReference type="CDD" id="cd00833">
    <property type="entry name" value="PKS"/>
    <property type="match status" value="1"/>
</dbReference>
<dbReference type="SMART" id="SM00825">
    <property type="entry name" value="PKS_KS"/>
    <property type="match status" value="1"/>
</dbReference>
<name>A0ABV5CAW2_9SPHI</name>
<dbReference type="Gene3D" id="3.40.366.10">
    <property type="entry name" value="Malonyl-Coenzyme A Acyl Carrier Protein, domain 2"/>
    <property type="match status" value="1"/>
</dbReference>
<dbReference type="InterPro" id="IPR014031">
    <property type="entry name" value="Ketoacyl_synth_C"/>
</dbReference>
<keyword evidence="2" id="KW-0597">Phosphoprotein</keyword>
<dbReference type="InterPro" id="IPR000873">
    <property type="entry name" value="AMP-dep_synth/lig_dom"/>
</dbReference>
<dbReference type="InterPro" id="IPR006162">
    <property type="entry name" value="Ppantetheine_attach_site"/>
</dbReference>
<dbReference type="PRINTS" id="PR00154">
    <property type="entry name" value="AMPBINDING"/>
</dbReference>
<feature type="domain" description="Carrier" evidence="4">
    <location>
        <begin position="509"/>
        <end position="585"/>
    </location>
</feature>
<dbReference type="InterPro" id="IPR025110">
    <property type="entry name" value="AMP-bd_C"/>
</dbReference>
<dbReference type="SMART" id="SM00823">
    <property type="entry name" value="PKS_PP"/>
    <property type="match status" value="2"/>
</dbReference>
<evidence type="ECO:0000259" key="4">
    <source>
        <dbReference type="PROSITE" id="PS50075"/>
    </source>
</evidence>
<dbReference type="Gene3D" id="3.40.50.980">
    <property type="match status" value="2"/>
</dbReference>
<keyword evidence="3" id="KW-0808">Transferase</keyword>
<dbReference type="Proteomes" id="UP001580928">
    <property type="component" value="Unassembled WGS sequence"/>
</dbReference>
<dbReference type="InterPro" id="IPR016035">
    <property type="entry name" value="Acyl_Trfase/lysoPLipase"/>
</dbReference>
<dbReference type="InterPro" id="IPR014043">
    <property type="entry name" value="Acyl_transferase_dom"/>
</dbReference>
<dbReference type="InterPro" id="IPR020806">
    <property type="entry name" value="PKS_PP-bd"/>
</dbReference>
<dbReference type="InterPro" id="IPR016036">
    <property type="entry name" value="Malonyl_transacylase_ACP-bd"/>
</dbReference>